<feature type="compositionally biased region" description="Basic residues" evidence="1">
    <location>
        <begin position="166"/>
        <end position="178"/>
    </location>
</feature>
<protein>
    <submittedName>
        <fullName evidence="2">Dihydropteroate synthase</fullName>
        <ecNumber evidence="2">2.5.1.15</ecNumber>
    </submittedName>
</protein>
<feature type="non-terminal residue" evidence="2">
    <location>
        <position position="1"/>
    </location>
</feature>
<dbReference type="EMBL" id="CADCSY010000132">
    <property type="protein sequence ID" value="CAA9263540.1"/>
    <property type="molecule type" value="Genomic_DNA"/>
</dbReference>
<dbReference type="EC" id="2.5.1.15" evidence="2"/>
<feature type="compositionally biased region" description="Low complexity" evidence="1">
    <location>
        <begin position="121"/>
        <end position="134"/>
    </location>
</feature>
<feature type="compositionally biased region" description="Basic residues" evidence="1">
    <location>
        <begin position="56"/>
        <end position="68"/>
    </location>
</feature>
<evidence type="ECO:0000256" key="1">
    <source>
        <dbReference type="SAM" id="MobiDB-lite"/>
    </source>
</evidence>
<sequence>GARPGRAGHRRPARPVRRAALGRHVAGVGGDRRLRHRRRGRQRHQRLRRPGLPAGGRRRRRRRRRHPHPPGPSDRRSPARLRRRGGRRRHLPHRTGRAGPGRRHPERAHRPRRRPRPRQDVAAVAHPAAALLGARRARPPAAPVRLEQDVPRRAARPPDRGPAGRQPRRPRHRHRRGLPHPAGPRRPGGPSHRRRPGRRARASCGGAGM</sequence>
<organism evidence="2">
    <name type="scientific">uncultured Acidimicrobiales bacterium</name>
    <dbReference type="NCBI Taxonomy" id="310071"/>
    <lineage>
        <taxon>Bacteria</taxon>
        <taxon>Bacillati</taxon>
        <taxon>Actinomycetota</taxon>
        <taxon>Acidimicrobiia</taxon>
        <taxon>Acidimicrobiales</taxon>
        <taxon>environmental samples</taxon>
    </lineage>
</organism>
<proteinExistence type="predicted"/>
<feature type="compositionally biased region" description="Basic residues" evidence="1">
    <location>
        <begin position="33"/>
        <end position="49"/>
    </location>
</feature>
<feature type="region of interest" description="Disordered" evidence="1">
    <location>
        <begin position="1"/>
        <end position="209"/>
    </location>
</feature>
<evidence type="ECO:0000313" key="2">
    <source>
        <dbReference type="EMBL" id="CAA9263540.1"/>
    </source>
</evidence>
<gene>
    <name evidence="2" type="ORF">AVDCRST_MAG20-2870</name>
</gene>
<dbReference type="AlphaFoldDB" id="A0A6J4IVW2"/>
<name>A0A6J4IVW2_9ACTN</name>
<keyword evidence="2" id="KW-0808">Transferase</keyword>
<dbReference type="GO" id="GO:0004156">
    <property type="term" value="F:dihydropteroate synthase activity"/>
    <property type="evidence" value="ECO:0007669"/>
    <property type="project" value="UniProtKB-EC"/>
</dbReference>
<feature type="non-terminal residue" evidence="2">
    <location>
        <position position="209"/>
    </location>
</feature>
<feature type="compositionally biased region" description="Basic and acidic residues" evidence="1">
    <location>
        <begin position="146"/>
        <end position="159"/>
    </location>
</feature>
<accession>A0A6J4IVW2</accession>
<feature type="compositionally biased region" description="Basic residues" evidence="1">
    <location>
        <begin position="191"/>
        <end position="201"/>
    </location>
</feature>
<reference evidence="2" key="1">
    <citation type="submission" date="2020-02" db="EMBL/GenBank/DDBJ databases">
        <authorList>
            <person name="Meier V. D."/>
        </authorList>
    </citation>
    <scope>NUCLEOTIDE SEQUENCE</scope>
    <source>
        <strain evidence="2">AVDCRST_MAG20</strain>
    </source>
</reference>
<feature type="compositionally biased region" description="Basic residues" evidence="1">
    <location>
        <begin position="1"/>
        <end position="21"/>
    </location>
</feature>
<feature type="compositionally biased region" description="Basic residues" evidence="1">
    <location>
        <begin position="78"/>
        <end position="116"/>
    </location>
</feature>